<dbReference type="PANTHER" id="PTHR48101:SF4">
    <property type="entry name" value="METHYLMALONYL-COA MUTASE, MITOCHONDRIAL"/>
    <property type="match status" value="1"/>
</dbReference>
<keyword evidence="3" id="KW-0479">Metal-binding</keyword>
<keyword evidence="4 7" id="KW-0413">Isomerase</keyword>
<organism evidence="7">
    <name type="scientific">human gut metagenome</name>
    <dbReference type="NCBI Taxonomy" id="408170"/>
    <lineage>
        <taxon>unclassified sequences</taxon>
        <taxon>metagenomes</taxon>
        <taxon>organismal metagenomes</taxon>
    </lineage>
</organism>
<evidence type="ECO:0000256" key="1">
    <source>
        <dbReference type="ARBA" id="ARBA00001922"/>
    </source>
</evidence>
<dbReference type="Pfam" id="PF02310">
    <property type="entry name" value="B12-binding"/>
    <property type="match status" value="1"/>
</dbReference>
<dbReference type="InterPro" id="IPR006158">
    <property type="entry name" value="Cobalamin-bd"/>
</dbReference>
<evidence type="ECO:0000256" key="2">
    <source>
        <dbReference type="ARBA" id="ARBA00022628"/>
    </source>
</evidence>
<dbReference type="InterPro" id="IPR036724">
    <property type="entry name" value="Cobalamin-bd_sf"/>
</dbReference>
<keyword evidence="2" id="KW-0846">Cobalamin</keyword>
<dbReference type="GO" id="GO:0046872">
    <property type="term" value="F:metal ion binding"/>
    <property type="evidence" value="ECO:0007669"/>
    <property type="project" value="UniProtKB-KW"/>
</dbReference>
<dbReference type="GO" id="GO:0047727">
    <property type="term" value="F:isobutyryl-CoA mutase activity"/>
    <property type="evidence" value="ECO:0007669"/>
    <property type="project" value="UniProtKB-EC"/>
</dbReference>
<reference evidence="7" key="1">
    <citation type="journal article" date="2013" name="Environ. Microbiol.">
        <title>Microbiota from the distal guts of lean and obese adolescents exhibit partial functional redundancy besides clear differences in community structure.</title>
        <authorList>
            <person name="Ferrer M."/>
            <person name="Ruiz A."/>
            <person name="Lanza F."/>
            <person name="Haange S.B."/>
            <person name="Oberbach A."/>
            <person name="Till H."/>
            <person name="Bargiela R."/>
            <person name="Campoy C."/>
            <person name="Segura M.T."/>
            <person name="Richter M."/>
            <person name="von Bergen M."/>
            <person name="Seifert J."/>
            <person name="Suarez A."/>
        </authorList>
    </citation>
    <scope>NUCLEOTIDE SEQUENCE</scope>
</reference>
<accession>K1RMM5</accession>
<dbReference type="GO" id="GO:0031419">
    <property type="term" value="F:cobalamin binding"/>
    <property type="evidence" value="ECO:0007669"/>
    <property type="project" value="UniProtKB-KW"/>
</dbReference>
<name>K1RMM5_9ZZZZ</name>
<feature type="non-terminal residue" evidence="7">
    <location>
        <position position="1"/>
    </location>
</feature>
<protein>
    <submittedName>
        <fullName evidence="7">Protein containing Cobalamin (Vitamin B12)-binding domain protein</fullName>
        <ecNumber evidence="7">5.4.99.13</ecNumber>
    </submittedName>
</protein>
<dbReference type="GO" id="GO:0004494">
    <property type="term" value="F:methylmalonyl-CoA mutase activity"/>
    <property type="evidence" value="ECO:0007669"/>
    <property type="project" value="TreeGrafter"/>
</dbReference>
<sequence length="75" mass="7833">VVGVSSLAAGHLTLVPQLIAELKKLGREDIIVIVGGVIPHQDYDELYRDGAAAIFGPGTPIATAAIKMLEILLAE</sequence>
<dbReference type="InterPro" id="IPR006159">
    <property type="entry name" value="Acid_CoA_mut_C"/>
</dbReference>
<dbReference type="EMBL" id="AJWZ01009943">
    <property type="protein sequence ID" value="EKC49867.1"/>
    <property type="molecule type" value="Genomic_DNA"/>
</dbReference>
<dbReference type="SUPFAM" id="SSF52242">
    <property type="entry name" value="Cobalamin (vitamin B12)-binding domain"/>
    <property type="match status" value="1"/>
</dbReference>
<keyword evidence="5" id="KW-0170">Cobalt</keyword>
<dbReference type="EC" id="5.4.99.13" evidence="7"/>
<gene>
    <name evidence="7" type="ORF">OBE_14419</name>
</gene>
<evidence type="ECO:0000256" key="4">
    <source>
        <dbReference type="ARBA" id="ARBA00023235"/>
    </source>
</evidence>
<dbReference type="AlphaFoldDB" id="K1RMM5"/>
<comment type="cofactor">
    <cofactor evidence="1">
        <name>adenosylcob(III)alamin</name>
        <dbReference type="ChEBI" id="CHEBI:18408"/>
    </cofactor>
</comment>
<evidence type="ECO:0000256" key="5">
    <source>
        <dbReference type="ARBA" id="ARBA00023285"/>
    </source>
</evidence>
<dbReference type="PROSITE" id="PS51332">
    <property type="entry name" value="B12_BINDING"/>
    <property type="match status" value="1"/>
</dbReference>
<dbReference type="GO" id="GO:0005737">
    <property type="term" value="C:cytoplasm"/>
    <property type="evidence" value="ECO:0007669"/>
    <property type="project" value="TreeGrafter"/>
</dbReference>
<dbReference type="PANTHER" id="PTHR48101">
    <property type="entry name" value="METHYLMALONYL-COA MUTASE, MITOCHONDRIAL-RELATED"/>
    <property type="match status" value="1"/>
</dbReference>
<dbReference type="Gene3D" id="3.40.50.280">
    <property type="entry name" value="Cobalamin-binding domain"/>
    <property type="match status" value="1"/>
</dbReference>
<dbReference type="NCBIfam" id="TIGR00640">
    <property type="entry name" value="acid_CoA_mut_C"/>
    <property type="match status" value="1"/>
</dbReference>
<proteinExistence type="predicted"/>
<evidence type="ECO:0000256" key="3">
    <source>
        <dbReference type="ARBA" id="ARBA00022723"/>
    </source>
</evidence>
<dbReference type="GO" id="GO:0019678">
    <property type="term" value="P:propionate metabolic process, methylmalonyl pathway"/>
    <property type="evidence" value="ECO:0007669"/>
    <property type="project" value="TreeGrafter"/>
</dbReference>
<evidence type="ECO:0000259" key="6">
    <source>
        <dbReference type="PROSITE" id="PS51332"/>
    </source>
</evidence>
<comment type="caution">
    <text evidence="7">The sequence shown here is derived from an EMBL/GenBank/DDBJ whole genome shotgun (WGS) entry which is preliminary data.</text>
</comment>
<evidence type="ECO:0000313" key="7">
    <source>
        <dbReference type="EMBL" id="EKC49867.1"/>
    </source>
</evidence>
<feature type="domain" description="B12-binding" evidence="6">
    <location>
        <begin position="1"/>
        <end position="75"/>
    </location>
</feature>